<dbReference type="Proteomes" id="UP000326678">
    <property type="component" value="Chromosome Gxm2"/>
</dbReference>
<sequence length="38" mass="4286">MYKSAQVAQWSRSRSIANYFNGVQAIAKLLQMSYGCTL</sequence>
<name>A0A5P8WE48_9NOSO</name>
<reference evidence="1 2" key="1">
    <citation type="submission" date="2019-10" db="EMBL/GenBank/DDBJ databases">
        <title>Genomic and transcriptomic insights into the perfect genentic adaptation of a filamentous nitrogen-fixing cyanobacterium to rice fields.</title>
        <authorList>
            <person name="Chen Z."/>
        </authorList>
    </citation>
    <scope>NUCLEOTIDE SEQUENCE [LARGE SCALE GENOMIC DNA]</scope>
    <source>
        <strain evidence="1">CCNUC1</strain>
    </source>
</reference>
<organism evidence="1 2">
    <name type="scientific">Nostoc sphaeroides CCNUC1</name>
    <dbReference type="NCBI Taxonomy" id="2653204"/>
    <lineage>
        <taxon>Bacteria</taxon>
        <taxon>Bacillati</taxon>
        <taxon>Cyanobacteriota</taxon>
        <taxon>Cyanophyceae</taxon>
        <taxon>Nostocales</taxon>
        <taxon>Nostocaceae</taxon>
        <taxon>Nostoc</taxon>
    </lineage>
</organism>
<dbReference type="KEGG" id="nsh:GXM_08345"/>
<evidence type="ECO:0000313" key="2">
    <source>
        <dbReference type="Proteomes" id="UP000326678"/>
    </source>
</evidence>
<dbReference type="AlphaFoldDB" id="A0A5P8WE48"/>
<proteinExistence type="predicted"/>
<evidence type="ECO:0000313" key="1">
    <source>
        <dbReference type="EMBL" id="QFS50851.1"/>
    </source>
</evidence>
<keyword evidence="2" id="KW-1185">Reference proteome</keyword>
<gene>
    <name evidence="1" type="ORF">GXM_08345</name>
</gene>
<accession>A0A5P8WE48</accession>
<dbReference type="EMBL" id="CP045227">
    <property type="protein sequence ID" value="QFS50851.1"/>
    <property type="molecule type" value="Genomic_DNA"/>
</dbReference>
<protein>
    <submittedName>
        <fullName evidence="1">Uncharacterized protein</fullName>
    </submittedName>
</protein>